<proteinExistence type="evidence at transcript level"/>
<dbReference type="PANTHER" id="PTHR46481:SF10">
    <property type="entry name" value="ZINC FINGER BED DOMAIN-CONTAINING PROTEIN 39"/>
    <property type="match status" value="1"/>
</dbReference>
<name>A0A6F9DWQ8_9ASCI</name>
<dbReference type="InterPro" id="IPR012337">
    <property type="entry name" value="RNaseH-like_sf"/>
</dbReference>
<protein>
    <submittedName>
        <fullName evidence="7">ZF(BED)-4 zinc finger protein</fullName>
    </submittedName>
</protein>
<comment type="subcellular location">
    <subcellularLocation>
        <location evidence="1">Nucleus</location>
    </subcellularLocation>
</comment>
<keyword evidence="5" id="KW-0539">Nucleus</keyword>
<accession>A0A6F9DWQ8</accession>
<feature type="region of interest" description="Disordered" evidence="6">
    <location>
        <begin position="283"/>
        <end position="313"/>
    </location>
</feature>
<evidence type="ECO:0000256" key="5">
    <source>
        <dbReference type="ARBA" id="ARBA00023242"/>
    </source>
</evidence>
<keyword evidence="4" id="KW-0862">Zinc</keyword>
<dbReference type="SUPFAM" id="SSF53098">
    <property type="entry name" value="Ribonuclease H-like"/>
    <property type="match status" value="1"/>
</dbReference>
<evidence type="ECO:0000256" key="3">
    <source>
        <dbReference type="ARBA" id="ARBA00022771"/>
    </source>
</evidence>
<dbReference type="GO" id="GO:0005634">
    <property type="term" value="C:nucleus"/>
    <property type="evidence" value="ECO:0007669"/>
    <property type="project" value="UniProtKB-SubCell"/>
</dbReference>
<evidence type="ECO:0000256" key="2">
    <source>
        <dbReference type="ARBA" id="ARBA00022723"/>
    </source>
</evidence>
<reference evidence="7" key="1">
    <citation type="submission" date="2020-04" db="EMBL/GenBank/DDBJ databases">
        <authorList>
            <person name="Neveu A P."/>
        </authorList>
    </citation>
    <scope>NUCLEOTIDE SEQUENCE</scope>
    <source>
        <tissue evidence="7">Whole embryo</tissue>
    </source>
</reference>
<dbReference type="GO" id="GO:0008270">
    <property type="term" value="F:zinc ion binding"/>
    <property type="evidence" value="ECO:0007669"/>
    <property type="project" value="UniProtKB-KW"/>
</dbReference>
<gene>
    <name evidence="7" type="primary">Zbed4-004</name>
</gene>
<evidence type="ECO:0000256" key="4">
    <source>
        <dbReference type="ARBA" id="ARBA00022833"/>
    </source>
</evidence>
<keyword evidence="3" id="KW-0863">Zinc-finger</keyword>
<dbReference type="InterPro" id="IPR052035">
    <property type="entry name" value="ZnF_BED_domain_contain"/>
</dbReference>
<dbReference type="EMBL" id="LR791990">
    <property type="protein sequence ID" value="CAB3267852.1"/>
    <property type="molecule type" value="mRNA"/>
</dbReference>
<keyword evidence="2" id="KW-0479">Metal-binding</keyword>
<evidence type="ECO:0000256" key="1">
    <source>
        <dbReference type="ARBA" id="ARBA00004123"/>
    </source>
</evidence>
<organism evidence="7">
    <name type="scientific">Phallusia mammillata</name>
    <dbReference type="NCBI Taxonomy" id="59560"/>
    <lineage>
        <taxon>Eukaryota</taxon>
        <taxon>Metazoa</taxon>
        <taxon>Chordata</taxon>
        <taxon>Tunicata</taxon>
        <taxon>Ascidiacea</taxon>
        <taxon>Phlebobranchia</taxon>
        <taxon>Ascidiidae</taxon>
        <taxon>Phallusia</taxon>
    </lineage>
</organism>
<sequence>MSLTCHFFDATWTRKQVILNTKTKHGSHTGEYLKVTFLNMLDEWQISKDRVALVLRDSGANIVKGVRLAELQDLSCSAHTLQLVVNDGLTSQRAITDTIAMLKKCAANVHHSIVAKQLLQDIQRGLGLPQHNLIQAVPTRRNSTLHMLQRMLEQKRALTIYCGEHGGFVCPTAYQWDLVANLIETRIPIEEVTLHVSHSNSAAFCIILCLTVLKMLLCDDESPSTQGIGTIRQVMKESISKCFFKSCGVGCLSDPRYKSHAFSCAITLRKAIEWLKKEEVTQHTMQEPAATEASMTEQEANETEENMSNKMCRKENTSSRVDAIFSSLLTPHTGDLLTSSSIYDELHLYLKEPVIDRRVGDPLQRNKERF</sequence>
<evidence type="ECO:0000256" key="6">
    <source>
        <dbReference type="SAM" id="MobiDB-lite"/>
    </source>
</evidence>
<dbReference type="AlphaFoldDB" id="A0A6F9DWQ8"/>
<dbReference type="PANTHER" id="PTHR46481">
    <property type="entry name" value="ZINC FINGER BED DOMAIN-CONTAINING PROTEIN 4"/>
    <property type="match status" value="1"/>
</dbReference>
<evidence type="ECO:0000313" key="7">
    <source>
        <dbReference type="EMBL" id="CAB3267852.1"/>
    </source>
</evidence>